<dbReference type="Proteomes" id="UP001497516">
    <property type="component" value="Chromosome 10"/>
</dbReference>
<organism evidence="1 2">
    <name type="scientific">Linum trigynum</name>
    <dbReference type="NCBI Taxonomy" id="586398"/>
    <lineage>
        <taxon>Eukaryota</taxon>
        <taxon>Viridiplantae</taxon>
        <taxon>Streptophyta</taxon>
        <taxon>Embryophyta</taxon>
        <taxon>Tracheophyta</taxon>
        <taxon>Spermatophyta</taxon>
        <taxon>Magnoliopsida</taxon>
        <taxon>eudicotyledons</taxon>
        <taxon>Gunneridae</taxon>
        <taxon>Pentapetalae</taxon>
        <taxon>rosids</taxon>
        <taxon>fabids</taxon>
        <taxon>Malpighiales</taxon>
        <taxon>Linaceae</taxon>
        <taxon>Linum</taxon>
    </lineage>
</organism>
<name>A0AAV2CUL0_9ROSI</name>
<keyword evidence="2" id="KW-1185">Reference proteome</keyword>
<evidence type="ECO:0000313" key="2">
    <source>
        <dbReference type="Proteomes" id="UP001497516"/>
    </source>
</evidence>
<sequence length="76" mass="8457">MAEGDENRVFGRCRRREKKRCGGGAIVNGERAETRRTVCEMAEGDENRVVGHCRRREKKRCGGGAAAAASSFSRLW</sequence>
<proteinExistence type="predicted"/>
<protein>
    <submittedName>
        <fullName evidence="1">Uncharacterized protein</fullName>
    </submittedName>
</protein>
<reference evidence="1 2" key="1">
    <citation type="submission" date="2024-04" db="EMBL/GenBank/DDBJ databases">
        <authorList>
            <person name="Fracassetti M."/>
        </authorList>
    </citation>
    <scope>NUCLEOTIDE SEQUENCE [LARGE SCALE GENOMIC DNA]</scope>
</reference>
<dbReference type="AlphaFoldDB" id="A0AAV2CUL0"/>
<gene>
    <name evidence="1" type="ORF">LTRI10_LOCUS7284</name>
</gene>
<dbReference type="EMBL" id="OZ034814">
    <property type="protein sequence ID" value="CAL1359816.1"/>
    <property type="molecule type" value="Genomic_DNA"/>
</dbReference>
<evidence type="ECO:0000313" key="1">
    <source>
        <dbReference type="EMBL" id="CAL1359816.1"/>
    </source>
</evidence>
<accession>A0AAV2CUL0</accession>